<sequence>MDEKNNKSNKEVHIWVDADACPVVRIVEKIAEKYIIQVTLLCDTNHVLESQYSEVIVVGAGVDAVDYKLISICHKGDIVVSQDYGVAAMALGKGAYAIHQSGKWYTNDNIDRMLMERHLNKKARRASVKNHIKGPKKRTSEDNEHFSESFEKMIRMAIQNREGENNGKE</sequence>
<dbReference type="AlphaFoldDB" id="A0A414IQF1"/>
<dbReference type="Pfam" id="PF02639">
    <property type="entry name" value="DUF188"/>
    <property type="match status" value="1"/>
</dbReference>
<comment type="caution">
    <text evidence="4">The sequence shown here is derived from an EMBL/GenBank/DDBJ whole genome shotgun (WGS) entry which is preliminary data.</text>
</comment>
<feature type="compositionally biased region" description="Basic residues" evidence="3">
    <location>
        <begin position="126"/>
        <end position="137"/>
    </location>
</feature>
<name>A0A414IQF1_9FIRM</name>
<dbReference type="PANTHER" id="PTHR35146:SF1">
    <property type="entry name" value="UPF0178 PROTEIN YAII"/>
    <property type="match status" value="1"/>
</dbReference>
<proteinExistence type="inferred from homology"/>
<dbReference type="PANTHER" id="PTHR35146">
    <property type="entry name" value="UPF0178 PROTEIN YAII"/>
    <property type="match status" value="1"/>
</dbReference>
<organism evidence="4 5">
    <name type="scientific">Agathobacter rectalis</name>
    <dbReference type="NCBI Taxonomy" id="39491"/>
    <lineage>
        <taxon>Bacteria</taxon>
        <taxon>Bacillati</taxon>
        <taxon>Bacillota</taxon>
        <taxon>Clostridia</taxon>
        <taxon>Lachnospirales</taxon>
        <taxon>Lachnospiraceae</taxon>
        <taxon>Agathobacter</taxon>
    </lineage>
</organism>
<evidence type="ECO:0000313" key="4">
    <source>
        <dbReference type="EMBL" id="RHE30558.1"/>
    </source>
</evidence>
<dbReference type="HAMAP" id="MF_00489">
    <property type="entry name" value="UPF0178"/>
    <property type="match status" value="1"/>
</dbReference>
<dbReference type="NCBIfam" id="NF001095">
    <property type="entry name" value="PRK00124.1"/>
    <property type="match status" value="1"/>
</dbReference>
<protein>
    <recommendedName>
        <fullName evidence="2">UPF0178 protein DW753_14070</fullName>
    </recommendedName>
</protein>
<evidence type="ECO:0000256" key="1">
    <source>
        <dbReference type="ARBA" id="ARBA00008522"/>
    </source>
</evidence>
<evidence type="ECO:0000256" key="3">
    <source>
        <dbReference type="SAM" id="MobiDB-lite"/>
    </source>
</evidence>
<dbReference type="RefSeq" id="WP_117998295.1">
    <property type="nucleotide sequence ID" value="NZ_QRWI01000026.1"/>
</dbReference>
<reference evidence="4 5" key="1">
    <citation type="submission" date="2018-08" db="EMBL/GenBank/DDBJ databases">
        <title>A genome reference for cultivated species of the human gut microbiota.</title>
        <authorList>
            <person name="Zou Y."/>
            <person name="Xue W."/>
            <person name="Luo G."/>
        </authorList>
    </citation>
    <scope>NUCLEOTIDE SEQUENCE [LARGE SCALE GENOMIC DNA]</scope>
    <source>
        <strain evidence="4 5">AM29-10</strain>
    </source>
</reference>
<evidence type="ECO:0000256" key="2">
    <source>
        <dbReference type="HAMAP-Rule" id="MF_00489"/>
    </source>
</evidence>
<gene>
    <name evidence="4" type="ORF">DW753_14070</name>
</gene>
<comment type="similarity">
    <text evidence="1 2">Belongs to the UPF0178 family.</text>
</comment>
<accession>A0A414IQF1</accession>
<dbReference type="Proteomes" id="UP000285290">
    <property type="component" value="Unassembled WGS sequence"/>
</dbReference>
<dbReference type="EMBL" id="QSKC01000027">
    <property type="protein sequence ID" value="RHE30558.1"/>
    <property type="molecule type" value="Genomic_DNA"/>
</dbReference>
<dbReference type="InterPro" id="IPR003791">
    <property type="entry name" value="UPF0178"/>
</dbReference>
<feature type="region of interest" description="Disordered" evidence="3">
    <location>
        <begin position="126"/>
        <end position="147"/>
    </location>
</feature>
<feature type="compositionally biased region" description="Basic and acidic residues" evidence="3">
    <location>
        <begin position="138"/>
        <end position="147"/>
    </location>
</feature>
<evidence type="ECO:0000313" key="5">
    <source>
        <dbReference type="Proteomes" id="UP000285290"/>
    </source>
</evidence>